<evidence type="ECO:0000313" key="1">
    <source>
        <dbReference type="EMBL" id="MCZ8372321.1"/>
    </source>
</evidence>
<protein>
    <submittedName>
        <fullName evidence="1">DUF2851 family protein</fullName>
    </submittedName>
</protein>
<keyword evidence="2" id="KW-1185">Reference proteome</keyword>
<reference evidence="1" key="1">
    <citation type="submission" date="2022-12" db="EMBL/GenBank/DDBJ databases">
        <title>Phocaeicola acetigenes sp. nov., isolated feces from a healthy human.</title>
        <authorList>
            <person name="Do H."/>
            <person name="Ha Y.B."/>
            <person name="Kim J.-S."/>
            <person name="Suh M.K."/>
            <person name="Kim H.S."/>
            <person name="Lee J.-S."/>
        </authorList>
    </citation>
    <scope>NUCLEOTIDE SEQUENCE</scope>
    <source>
        <strain evidence="1">KGMB11183</strain>
    </source>
</reference>
<proteinExistence type="predicted"/>
<gene>
    <name evidence="1" type="ORF">O6P32_06305</name>
</gene>
<dbReference type="RefSeq" id="WP_178267377.1">
    <property type="nucleotide sequence ID" value="NZ_JAPZVM010000003.1"/>
</dbReference>
<evidence type="ECO:0000313" key="2">
    <source>
        <dbReference type="Proteomes" id="UP001141933"/>
    </source>
</evidence>
<name>A0ABT4PGZ9_9BACT</name>
<sequence>MEQLLHYVWKHKLFPLQHLHTPEGESIEVIDPGLPNPHAGADFFNAKIKIQGVLWVGNVEIHQRASDWYRHRHHQDTAYDSVILHVASDIDTAVTRTNGEQIPQLELHCPPQLAENYEELLQTDRYPACFSLIPRLSSFLLHSWMSRLQTERFENKARQIAERLEHCGKDWETAFFITLARNFGFGVNSDTFEFWARQVPLAAVNKHRDNLFQIEAFFFGQAGLLQELPHDEYTEKLIKEYTYLQHKFQLQPSTDCHWRFLRMRPGNFPHIRIAQLACLYHRSQGMLSRLLELSTLKDLRDLLKGGTSTYWLTHYSFGTPSPSRPKTLSQSSIDLLIINTVVPFLYAYGKHKGNELLCQRASQFLEELKPENNYIVRLWKECGLEAAHAGDSQALIQLKKNYCDTKKCLYCRIGYEYLKQKKE</sequence>
<dbReference type="InterPro" id="IPR021272">
    <property type="entry name" value="DUF2851"/>
</dbReference>
<comment type="caution">
    <text evidence="1">The sequence shown here is derived from an EMBL/GenBank/DDBJ whole genome shotgun (WGS) entry which is preliminary data.</text>
</comment>
<accession>A0ABT4PGZ9</accession>
<organism evidence="1 2">
    <name type="scientific">Phocaeicola acetigenes</name>
    <dbReference type="NCBI Taxonomy" id="3016083"/>
    <lineage>
        <taxon>Bacteria</taxon>
        <taxon>Pseudomonadati</taxon>
        <taxon>Bacteroidota</taxon>
        <taxon>Bacteroidia</taxon>
        <taxon>Bacteroidales</taxon>
        <taxon>Bacteroidaceae</taxon>
        <taxon>Phocaeicola</taxon>
    </lineage>
</organism>
<dbReference type="Proteomes" id="UP001141933">
    <property type="component" value="Unassembled WGS sequence"/>
</dbReference>
<dbReference type="Pfam" id="PF11013">
    <property type="entry name" value="DUF2851"/>
    <property type="match status" value="1"/>
</dbReference>
<dbReference type="EMBL" id="JAPZVM010000003">
    <property type="protein sequence ID" value="MCZ8372321.1"/>
    <property type="molecule type" value="Genomic_DNA"/>
</dbReference>